<feature type="non-terminal residue" evidence="4">
    <location>
        <position position="1"/>
    </location>
</feature>
<dbReference type="PANTHER" id="PTHR19879">
    <property type="entry name" value="TRANSCRIPTION INITIATION FACTOR TFIID"/>
    <property type="match status" value="1"/>
</dbReference>
<gene>
    <name evidence="4" type="ORF">RFI_29221</name>
</gene>
<dbReference type="InterPro" id="IPR001680">
    <property type="entry name" value="WD40_rpt"/>
</dbReference>
<evidence type="ECO:0000256" key="2">
    <source>
        <dbReference type="ARBA" id="ARBA00022737"/>
    </source>
</evidence>
<dbReference type="PRINTS" id="PR00320">
    <property type="entry name" value="GPROTEINBRPT"/>
</dbReference>
<proteinExistence type="predicted"/>
<feature type="repeat" description="WD" evidence="3">
    <location>
        <begin position="10"/>
        <end position="51"/>
    </location>
</feature>
<keyword evidence="1 3" id="KW-0853">WD repeat</keyword>
<dbReference type="Proteomes" id="UP000023152">
    <property type="component" value="Unassembled WGS sequence"/>
</dbReference>
<comment type="caution">
    <text evidence="4">The sequence shown here is derived from an EMBL/GenBank/DDBJ whole genome shotgun (WGS) entry which is preliminary data.</text>
</comment>
<dbReference type="PANTHER" id="PTHR19879:SF9">
    <property type="entry name" value="TRANSCRIPTION INITIATION FACTOR TFIID SUBUNIT 5"/>
    <property type="match status" value="1"/>
</dbReference>
<evidence type="ECO:0000313" key="5">
    <source>
        <dbReference type="Proteomes" id="UP000023152"/>
    </source>
</evidence>
<dbReference type="SUPFAM" id="SSF50978">
    <property type="entry name" value="WD40 repeat-like"/>
    <property type="match status" value="1"/>
</dbReference>
<evidence type="ECO:0000256" key="1">
    <source>
        <dbReference type="ARBA" id="ARBA00022574"/>
    </source>
</evidence>
<sequence>LIYFKPLKVFQAHSASVNSIQFSPDETKIVSSSDDGTIKIWDVASGKEIQELRGHLDGVIDAKFSSDGSMIVSCSRDKSIRLWSMKSCTEIGKMESDTYVKSASFTSDGRIVLFDFWNNTMGIWDMQSEKESDRLQKHSNYANALHSFLNIQAMPSVDDCTIRKYFPDGQTIVLCSNNKTIQLWDEKLDTEKQKLIGHTDIITGVDIS</sequence>
<dbReference type="InterPro" id="IPR036322">
    <property type="entry name" value="WD40_repeat_dom_sf"/>
</dbReference>
<evidence type="ECO:0000256" key="3">
    <source>
        <dbReference type="PROSITE-ProRule" id="PRU00221"/>
    </source>
</evidence>
<name>X6M1W8_RETFI</name>
<dbReference type="PROSITE" id="PS50082">
    <property type="entry name" value="WD_REPEATS_2"/>
    <property type="match status" value="2"/>
</dbReference>
<dbReference type="SMART" id="SM00320">
    <property type="entry name" value="WD40"/>
    <property type="match status" value="3"/>
</dbReference>
<dbReference type="Gene3D" id="2.130.10.10">
    <property type="entry name" value="YVTN repeat-like/Quinoprotein amine dehydrogenase"/>
    <property type="match status" value="2"/>
</dbReference>
<dbReference type="InterPro" id="IPR020472">
    <property type="entry name" value="WD40_PAC1"/>
</dbReference>
<dbReference type="EMBL" id="ASPP01025295">
    <property type="protein sequence ID" value="ETO08168.1"/>
    <property type="molecule type" value="Genomic_DNA"/>
</dbReference>
<keyword evidence="5" id="KW-1185">Reference proteome</keyword>
<feature type="repeat" description="WD" evidence="3">
    <location>
        <begin position="52"/>
        <end position="93"/>
    </location>
</feature>
<evidence type="ECO:0000313" key="4">
    <source>
        <dbReference type="EMBL" id="ETO08168.1"/>
    </source>
</evidence>
<accession>X6M1W8</accession>
<dbReference type="PROSITE" id="PS50294">
    <property type="entry name" value="WD_REPEATS_REGION"/>
    <property type="match status" value="2"/>
</dbReference>
<dbReference type="PROSITE" id="PS00678">
    <property type="entry name" value="WD_REPEATS_1"/>
    <property type="match status" value="1"/>
</dbReference>
<dbReference type="InterPro" id="IPR019775">
    <property type="entry name" value="WD40_repeat_CS"/>
</dbReference>
<reference evidence="4 5" key="1">
    <citation type="journal article" date="2013" name="Curr. Biol.">
        <title>The Genome of the Foraminiferan Reticulomyxa filosa.</title>
        <authorList>
            <person name="Glockner G."/>
            <person name="Hulsmann N."/>
            <person name="Schleicher M."/>
            <person name="Noegel A.A."/>
            <person name="Eichinger L."/>
            <person name="Gallinger C."/>
            <person name="Pawlowski J."/>
            <person name="Sierra R."/>
            <person name="Euteneuer U."/>
            <person name="Pillet L."/>
            <person name="Moustafa A."/>
            <person name="Platzer M."/>
            <person name="Groth M."/>
            <person name="Szafranski K."/>
            <person name="Schliwa M."/>
        </authorList>
    </citation>
    <scope>NUCLEOTIDE SEQUENCE [LARGE SCALE GENOMIC DNA]</scope>
</reference>
<protein>
    <submittedName>
        <fullName evidence="4">Uncharacterized protein</fullName>
    </submittedName>
</protein>
<keyword evidence="2" id="KW-0677">Repeat</keyword>
<dbReference type="Pfam" id="PF00400">
    <property type="entry name" value="WD40"/>
    <property type="match status" value="3"/>
</dbReference>
<dbReference type="OrthoDB" id="2306at2759"/>
<dbReference type="AlphaFoldDB" id="X6M1W8"/>
<dbReference type="InterPro" id="IPR015943">
    <property type="entry name" value="WD40/YVTN_repeat-like_dom_sf"/>
</dbReference>
<organism evidence="4 5">
    <name type="scientific">Reticulomyxa filosa</name>
    <dbReference type="NCBI Taxonomy" id="46433"/>
    <lineage>
        <taxon>Eukaryota</taxon>
        <taxon>Sar</taxon>
        <taxon>Rhizaria</taxon>
        <taxon>Retaria</taxon>
        <taxon>Foraminifera</taxon>
        <taxon>Monothalamids</taxon>
        <taxon>Reticulomyxidae</taxon>
        <taxon>Reticulomyxa</taxon>
    </lineage>
</organism>